<comment type="caution">
    <text evidence="2">The sequence shown here is derived from an EMBL/GenBank/DDBJ whole genome shotgun (WGS) entry which is preliminary data.</text>
</comment>
<keyword evidence="1" id="KW-1133">Transmembrane helix</keyword>
<feature type="transmembrane region" description="Helical" evidence="1">
    <location>
        <begin position="6"/>
        <end position="27"/>
    </location>
</feature>
<keyword evidence="1" id="KW-0812">Transmembrane</keyword>
<gene>
    <name evidence="2" type="ORF">LCGC14_1701150</name>
</gene>
<keyword evidence="1" id="KW-0472">Membrane</keyword>
<name>A0A0F9I5J2_9ZZZZ</name>
<sequence length="77" mass="8447">MKRSQWFVLGIGLILIGIIMGGLSGMIDCNALQKESLDLVEESINAKLDVVTIQGLMASSNAWAISCFDTYHFKNII</sequence>
<dbReference type="EMBL" id="LAZR01015032">
    <property type="protein sequence ID" value="KKM14929.1"/>
    <property type="molecule type" value="Genomic_DNA"/>
</dbReference>
<evidence type="ECO:0000313" key="2">
    <source>
        <dbReference type="EMBL" id="KKM14929.1"/>
    </source>
</evidence>
<dbReference type="AlphaFoldDB" id="A0A0F9I5J2"/>
<organism evidence="2">
    <name type="scientific">marine sediment metagenome</name>
    <dbReference type="NCBI Taxonomy" id="412755"/>
    <lineage>
        <taxon>unclassified sequences</taxon>
        <taxon>metagenomes</taxon>
        <taxon>ecological metagenomes</taxon>
    </lineage>
</organism>
<protein>
    <submittedName>
        <fullName evidence="2">Uncharacterized protein</fullName>
    </submittedName>
</protein>
<proteinExistence type="predicted"/>
<accession>A0A0F9I5J2</accession>
<reference evidence="2" key="1">
    <citation type="journal article" date="2015" name="Nature">
        <title>Complex archaea that bridge the gap between prokaryotes and eukaryotes.</title>
        <authorList>
            <person name="Spang A."/>
            <person name="Saw J.H."/>
            <person name="Jorgensen S.L."/>
            <person name="Zaremba-Niedzwiedzka K."/>
            <person name="Martijn J."/>
            <person name="Lind A.E."/>
            <person name="van Eijk R."/>
            <person name="Schleper C."/>
            <person name="Guy L."/>
            <person name="Ettema T.J."/>
        </authorList>
    </citation>
    <scope>NUCLEOTIDE SEQUENCE</scope>
</reference>
<evidence type="ECO:0000256" key="1">
    <source>
        <dbReference type="SAM" id="Phobius"/>
    </source>
</evidence>